<dbReference type="EMBL" id="CP032568">
    <property type="protein sequence ID" value="AYF78373.1"/>
    <property type="molecule type" value="Genomic_DNA"/>
</dbReference>
<dbReference type="KEGG" id="nyu:D7D52_36170"/>
<dbReference type="OrthoDB" id="4497444at2"/>
<dbReference type="Proteomes" id="UP000267164">
    <property type="component" value="Chromosome"/>
</dbReference>
<protein>
    <submittedName>
        <fullName evidence="1">Uncharacterized protein</fullName>
    </submittedName>
</protein>
<dbReference type="AlphaFoldDB" id="A0A386ZM44"/>
<name>A0A386ZM44_9NOCA</name>
<sequence>MSTNFGIIANGNVAVSNPPVTPPPPLVISPGQAAPVGGYQLALYDPISYEPFLVHTYYQTYLVQSQKPNPVIYHDMMADLDAFKQKGYIAAVSGFGIDLLNYPSPEFQRWLLSVGATMEQWKKFRGYPDKGGNACYVVVGKQGFAPGHAIEMLQAVYSVTWMNEPYLFNMNPSALGLTYGRTAQKTVGQRGFGTLVSPEKKD</sequence>
<accession>A0A386ZM44</accession>
<organism evidence="1 2">
    <name type="scientific">Nocardia yunnanensis</name>
    <dbReference type="NCBI Taxonomy" id="2382165"/>
    <lineage>
        <taxon>Bacteria</taxon>
        <taxon>Bacillati</taxon>
        <taxon>Actinomycetota</taxon>
        <taxon>Actinomycetes</taxon>
        <taxon>Mycobacteriales</taxon>
        <taxon>Nocardiaceae</taxon>
        <taxon>Nocardia</taxon>
    </lineage>
</organism>
<gene>
    <name evidence="1" type="ORF">D7D52_36170</name>
</gene>
<keyword evidence="2" id="KW-1185">Reference proteome</keyword>
<dbReference type="RefSeq" id="WP_120743456.1">
    <property type="nucleotide sequence ID" value="NZ_CP032568.1"/>
</dbReference>
<evidence type="ECO:0000313" key="1">
    <source>
        <dbReference type="EMBL" id="AYF78373.1"/>
    </source>
</evidence>
<reference evidence="1 2" key="1">
    <citation type="submission" date="2018-09" db="EMBL/GenBank/DDBJ databases">
        <title>Nocardia yunnanensis sp. nov., an actinomycete isolated from a soil sample.</title>
        <authorList>
            <person name="Zhang J."/>
        </authorList>
    </citation>
    <scope>NUCLEOTIDE SEQUENCE [LARGE SCALE GENOMIC DNA]</scope>
    <source>
        <strain evidence="1 2">CFHS0054</strain>
    </source>
</reference>
<evidence type="ECO:0000313" key="2">
    <source>
        <dbReference type="Proteomes" id="UP000267164"/>
    </source>
</evidence>
<proteinExistence type="predicted"/>